<accession>A0A327WVP1</accession>
<comment type="caution">
    <text evidence="10">The sequence shown here is derived from an EMBL/GenBank/DDBJ whole genome shotgun (WGS) entry which is preliminary data.</text>
</comment>
<dbReference type="PANTHER" id="PTHR13929">
    <property type="entry name" value="1,4-DIHYDROXY-2-NAPHTHOATE OCTAPRENYLTRANSFERASE"/>
    <property type="match status" value="1"/>
</dbReference>
<reference evidence="10 12" key="2">
    <citation type="submission" date="2018-06" db="EMBL/GenBank/DDBJ databases">
        <title>Genomic Encyclopedia of Type Strains, Phase III (KMG-III): the genomes of soil and plant-associated and newly described type strains.</title>
        <authorList>
            <person name="Whitman W."/>
        </authorList>
    </citation>
    <scope>NUCLEOTIDE SEQUENCE [LARGE SCALE GENOMIC DNA]</scope>
    <source>
        <strain evidence="10 12">CGMCC 1.15366</strain>
    </source>
</reference>
<feature type="transmembrane region" description="Helical" evidence="9">
    <location>
        <begin position="91"/>
        <end position="112"/>
    </location>
</feature>
<keyword evidence="8 9" id="KW-0472">Membrane</keyword>
<keyword evidence="7 9" id="KW-1133">Transmembrane helix</keyword>
<dbReference type="Proteomes" id="UP000287865">
    <property type="component" value="Unassembled WGS sequence"/>
</dbReference>
<evidence type="ECO:0000256" key="8">
    <source>
        <dbReference type="ARBA" id="ARBA00023136"/>
    </source>
</evidence>
<evidence type="ECO:0000313" key="10">
    <source>
        <dbReference type="EMBL" id="RAJ96341.1"/>
    </source>
</evidence>
<protein>
    <submittedName>
        <fullName evidence="10">1,4-dihydroxy-2-naphthoate octaprenyltransferase</fullName>
    </submittedName>
    <submittedName>
        <fullName evidence="11">1,4-dihydroxy-2-naphthoate prenyltransferase</fullName>
    </submittedName>
</protein>
<feature type="transmembrane region" description="Helical" evidence="9">
    <location>
        <begin position="12"/>
        <end position="28"/>
    </location>
</feature>
<evidence type="ECO:0000256" key="4">
    <source>
        <dbReference type="ARBA" id="ARBA00022475"/>
    </source>
</evidence>
<dbReference type="PIRSF" id="PIRSF005355">
    <property type="entry name" value="UBIAD1"/>
    <property type="match status" value="1"/>
</dbReference>
<dbReference type="OrthoDB" id="3344514at2"/>
<evidence type="ECO:0000313" key="13">
    <source>
        <dbReference type="Proteomes" id="UP000287865"/>
    </source>
</evidence>
<evidence type="ECO:0000313" key="12">
    <source>
        <dbReference type="Proteomes" id="UP000249203"/>
    </source>
</evidence>
<dbReference type="InterPro" id="IPR000537">
    <property type="entry name" value="UbiA_prenyltransferase"/>
</dbReference>
<dbReference type="GO" id="GO:0042371">
    <property type="term" value="P:vitamin K biosynthetic process"/>
    <property type="evidence" value="ECO:0007669"/>
    <property type="project" value="TreeGrafter"/>
</dbReference>
<keyword evidence="6 9" id="KW-0812">Transmembrane</keyword>
<dbReference type="Proteomes" id="UP000249203">
    <property type="component" value="Unassembled WGS sequence"/>
</dbReference>
<feature type="transmembrane region" description="Helical" evidence="9">
    <location>
        <begin position="273"/>
        <end position="296"/>
    </location>
</feature>
<evidence type="ECO:0000313" key="11">
    <source>
        <dbReference type="EMBL" id="RUO22881.1"/>
    </source>
</evidence>
<gene>
    <name evidence="10" type="ORF">B0I24_10922</name>
    <name evidence="11" type="ORF">CWE07_10410</name>
</gene>
<keyword evidence="5 10" id="KW-0808">Transferase</keyword>
<evidence type="ECO:0000256" key="5">
    <source>
        <dbReference type="ARBA" id="ARBA00022679"/>
    </source>
</evidence>
<feature type="transmembrane region" description="Helical" evidence="9">
    <location>
        <begin position="118"/>
        <end position="135"/>
    </location>
</feature>
<dbReference type="EMBL" id="PIPK01000009">
    <property type="protein sequence ID" value="RUO22881.1"/>
    <property type="molecule type" value="Genomic_DNA"/>
</dbReference>
<evidence type="ECO:0000256" key="1">
    <source>
        <dbReference type="ARBA" id="ARBA00004141"/>
    </source>
</evidence>
<feature type="transmembrane region" description="Helical" evidence="9">
    <location>
        <begin position="217"/>
        <end position="235"/>
    </location>
</feature>
<keyword evidence="3" id="KW-0474">Menaquinone biosynthesis</keyword>
<evidence type="ECO:0000256" key="2">
    <source>
        <dbReference type="ARBA" id="ARBA00004863"/>
    </source>
</evidence>
<evidence type="ECO:0000256" key="9">
    <source>
        <dbReference type="SAM" id="Phobius"/>
    </source>
</evidence>
<organism evidence="10 12">
    <name type="scientific">Aliidiomarina maris</name>
    <dbReference type="NCBI Taxonomy" id="531312"/>
    <lineage>
        <taxon>Bacteria</taxon>
        <taxon>Pseudomonadati</taxon>
        <taxon>Pseudomonadota</taxon>
        <taxon>Gammaproteobacteria</taxon>
        <taxon>Alteromonadales</taxon>
        <taxon>Idiomarinaceae</taxon>
        <taxon>Aliidiomarina</taxon>
    </lineage>
</organism>
<comment type="subcellular location">
    <subcellularLocation>
        <location evidence="1">Membrane</location>
        <topology evidence="1">Multi-pass membrane protein</topology>
    </subcellularLocation>
</comment>
<name>A0A327WVP1_9GAMM</name>
<evidence type="ECO:0000256" key="3">
    <source>
        <dbReference type="ARBA" id="ARBA00022428"/>
    </source>
</evidence>
<keyword evidence="13" id="KW-1185">Reference proteome</keyword>
<dbReference type="GO" id="GO:0016020">
    <property type="term" value="C:membrane"/>
    <property type="evidence" value="ECO:0007669"/>
    <property type="project" value="UniProtKB-SubCell"/>
</dbReference>
<dbReference type="GO" id="GO:0009234">
    <property type="term" value="P:menaquinone biosynthetic process"/>
    <property type="evidence" value="ECO:0007669"/>
    <property type="project" value="UniProtKB-UniPathway"/>
</dbReference>
<feature type="transmembrane region" description="Helical" evidence="9">
    <location>
        <begin position="34"/>
        <end position="56"/>
    </location>
</feature>
<proteinExistence type="predicted"/>
<feature type="transmembrane region" description="Helical" evidence="9">
    <location>
        <begin position="142"/>
        <end position="163"/>
    </location>
</feature>
<dbReference type="InterPro" id="IPR026046">
    <property type="entry name" value="UBIAD1"/>
</dbReference>
<dbReference type="UniPathway" id="UPA00079"/>
<keyword evidence="4" id="KW-1003">Cell membrane</keyword>
<evidence type="ECO:0000256" key="7">
    <source>
        <dbReference type="ARBA" id="ARBA00022989"/>
    </source>
</evidence>
<dbReference type="EMBL" id="QLMD01000009">
    <property type="protein sequence ID" value="RAJ96341.1"/>
    <property type="molecule type" value="Genomic_DNA"/>
</dbReference>
<dbReference type="PANTHER" id="PTHR13929:SF0">
    <property type="entry name" value="UBIA PRENYLTRANSFERASE DOMAIN-CONTAINING PROTEIN 1"/>
    <property type="match status" value="1"/>
</dbReference>
<dbReference type="GO" id="GO:0004659">
    <property type="term" value="F:prenyltransferase activity"/>
    <property type="evidence" value="ECO:0007669"/>
    <property type="project" value="InterPro"/>
</dbReference>
<evidence type="ECO:0000256" key="6">
    <source>
        <dbReference type="ARBA" id="ARBA00022692"/>
    </source>
</evidence>
<feature type="transmembrane region" description="Helical" evidence="9">
    <location>
        <begin position="169"/>
        <end position="188"/>
    </location>
</feature>
<feature type="transmembrane region" description="Helical" evidence="9">
    <location>
        <begin position="241"/>
        <end position="261"/>
    </location>
</feature>
<dbReference type="InterPro" id="IPR044878">
    <property type="entry name" value="UbiA_sf"/>
</dbReference>
<reference evidence="11 13" key="1">
    <citation type="journal article" date="2018" name="Front. Microbiol.">
        <title>Genome-Based Analysis Reveals the Taxonomy and Diversity of the Family Idiomarinaceae.</title>
        <authorList>
            <person name="Liu Y."/>
            <person name="Lai Q."/>
            <person name="Shao Z."/>
        </authorList>
    </citation>
    <scope>NUCLEOTIDE SEQUENCE [LARGE SCALE GENOMIC DNA]</scope>
    <source>
        <strain evidence="11 13">CF12-14</strain>
    </source>
</reference>
<dbReference type="RefSeq" id="WP_111569748.1">
    <property type="nucleotide sequence ID" value="NZ_PIPK01000009.1"/>
</dbReference>
<dbReference type="Gene3D" id="1.10.357.140">
    <property type="entry name" value="UbiA prenyltransferase"/>
    <property type="match status" value="1"/>
</dbReference>
<sequence length="299" mass="31878">MTQLLRVTRPNFLTLTVVCIALAATVALEHVGSIALLDLLLVSVLALAAHASVNAFNEYHDFRSGLDLTTQRTPFSGGSGALVESPHLARAALSLACVTLVITIVAGLWLVWVHSWQLLWLGVIGVVVIYTYTHYLNRSPLLCLLAPGVGFGMCMTLGASWVLSGGLSASAWVAALVVTLVVSNLLLLNQFPDIEADRAVGRRHLPIVWGEKRCAKLFAAFYWLAYGLIGVAVWGGLITPWALLALVSLGLCVPLLGKVLGAPQQVAQQVATLGLNVALVHVLPLLMAVGLLISWWRGA</sequence>
<comment type="pathway">
    <text evidence="2">Quinol/quinone metabolism; menaquinone biosynthesis.</text>
</comment>
<dbReference type="Pfam" id="PF01040">
    <property type="entry name" value="UbiA"/>
    <property type="match status" value="1"/>
</dbReference>
<dbReference type="AlphaFoldDB" id="A0A327WVP1"/>
<dbReference type="CDD" id="cd13962">
    <property type="entry name" value="PT_UbiA_UBIAD1"/>
    <property type="match status" value="1"/>
</dbReference>